<keyword evidence="2" id="KW-1185">Reference proteome</keyword>
<name>A0AA36CKS9_9BILA</name>
<sequence length="52" mass="6078">ALQEAWTSQELYGQLKKTQGVPKQNRRRGRCNWCVYQEWIAKGFKEKVPPAA</sequence>
<proteinExistence type="predicted"/>
<evidence type="ECO:0000313" key="2">
    <source>
        <dbReference type="Proteomes" id="UP001177023"/>
    </source>
</evidence>
<protein>
    <submittedName>
        <fullName evidence="1">Uncharacterized protein</fullName>
    </submittedName>
</protein>
<dbReference type="AlphaFoldDB" id="A0AA36CKS9"/>
<feature type="non-terminal residue" evidence="1">
    <location>
        <position position="52"/>
    </location>
</feature>
<dbReference type="EMBL" id="CATQJA010002506">
    <property type="protein sequence ID" value="CAJ0570915.1"/>
    <property type="molecule type" value="Genomic_DNA"/>
</dbReference>
<dbReference type="Proteomes" id="UP001177023">
    <property type="component" value="Unassembled WGS sequence"/>
</dbReference>
<accession>A0AA36CKS9</accession>
<gene>
    <name evidence="1" type="ORF">MSPICULIGERA_LOCUS9347</name>
</gene>
<organism evidence="1 2">
    <name type="scientific">Mesorhabditis spiculigera</name>
    <dbReference type="NCBI Taxonomy" id="96644"/>
    <lineage>
        <taxon>Eukaryota</taxon>
        <taxon>Metazoa</taxon>
        <taxon>Ecdysozoa</taxon>
        <taxon>Nematoda</taxon>
        <taxon>Chromadorea</taxon>
        <taxon>Rhabditida</taxon>
        <taxon>Rhabditina</taxon>
        <taxon>Rhabditomorpha</taxon>
        <taxon>Rhabditoidea</taxon>
        <taxon>Rhabditidae</taxon>
        <taxon>Mesorhabditinae</taxon>
        <taxon>Mesorhabditis</taxon>
    </lineage>
</organism>
<feature type="non-terminal residue" evidence="1">
    <location>
        <position position="1"/>
    </location>
</feature>
<evidence type="ECO:0000313" key="1">
    <source>
        <dbReference type="EMBL" id="CAJ0570915.1"/>
    </source>
</evidence>
<reference evidence="1" key="1">
    <citation type="submission" date="2023-06" db="EMBL/GenBank/DDBJ databases">
        <authorList>
            <person name="Delattre M."/>
        </authorList>
    </citation>
    <scope>NUCLEOTIDE SEQUENCE</scope>
    <source>
        <strain evidence="1">AF72</strain>
    </source>
</reference>
<comment type="caution">
    <text evidence="1">The sequence shown here is derived from an EMBL/GenBank/DDBJ whole genome shotgun (WGS) entry which is preliminary data.</text>
</comment>